<accession>A0A813H8P1</accession>
<feature type="region of interest" description="Disordered" evidence="1">
    <location>
        <begin position="395"/>
        <end position="444"/>
    </location>
</feature>
<feature type="compositionally biased region" description="Basic and acidic residues" evidence="1">
    <location>
        <begin position="395"/>
        <end position="411"/>
    </location>
</feature>
<evidence type="ECO:0000313" key="3">
    <source>
        <dbReference type="Proteomes" id="UP000654075"/>
    </source>
</evidence>
<name>A0A813H8P1_POLGL</name>
<evidence type="ECO:0000256" key="1">
    <source>
        <dbReference type="SAM" id="MobiDB-lite"/>
    </source>
</evidence>
<keyword evidence="3" id="KW-1185">Reference proteome</keyword>
<sequence>MDFFNTLLGACSSVQKSKQLIREEDASEMQLNAFEFRNYRTSLEPKQQQLLERVVNQWCSMLVKGKTMKINDFEEKIYLDKDMLNLEYSGELFPLKAISRMEMFKDMDDMVMEVPWGLDVTFEFQKGDSNIRFNFAQERHRINFALTLRILRTRDPTLDLNSQTVDVLTKDEEEGDTEDEPPTFNKLVSTQRFNIQLSGIPIVFSVSDLKITSTIRSTSRHVYLEFFVRYPRQDRFLYAKSGTTHIPQQVIAVEDMKRKKKSEKEAEENDEEKKMAAKKKAEEVKCTMKFDLKNVKLKIPKDDYFPTALGTFEFEVKRSFLQDKREADQAQMEERITLQKKLKKKGLPLADGLRTEPETLAIPVISSYKLAEEDAPGQVGVLTIRIIGYVTDEMMPERHKGEPSSLKDTDNAPKSGDDEEMSEDDPFEEEDSEEDDEEEEEDED</sequence>
<dbReference type="AlphaFoldDB" id="A0A813H8P1"/>
<dbReference type="Proteomes" id="UP000654075">
    <property type="component" value="Unassembled WGS sequence"/>
</dbReference>
<comment type="caution">
    <text evidence="2">The sequence shown here is derived from an EMBL/GenBank/DDBJ whole genome shotgun (WGS) entry which is preliminary data.</text>
</comment>
<feature type="compositionally biased region" description="Acidic residues" evidence="1">
    <location>
        <begin position="417"/>
        <end position="444"/>
    </location>
</feature>
<dbReference type="EMBL" id="CAJNNV010030884">
    <property type="protein sequence ID" value="CAE8634042.1"/>
    <property type="molecule type" value="Genomic_DNA"/>
</dbReference>
<evidence type="ECO:0000313" key="2">
    <source>
        <dbReference type="EMBL" id="CAE8634042.1"/>
    </source>
</evidence>
<reference evidence="2" key="1">
    <citation type="submission" date="2021-02" db="EMBL/GenBank/DDBJ databases">
        <authorList>
            <person name="Dougan E. K."/>
            <person name="Rhodes N."/>
            <person name="Thang M."/>
            <person name="Chan C."/>
        </authorList>
    </citation>
    <scope>NUCLEOTIDE SEQUENCE</scope>
</reference>
<proteinExistence type="predicted"/>
<protein>
    <submittedName>
        <fullName evidence="2">Uncharacterized protein</fullName>
    </submittedName>
</protein>
<gene>
    <name evidence="2" type="ORF">PGLA1383_LOCUS49716</name>
</gene>
<dbReference type="OrthoDB" id="424654at2759"/>
<organism evidence="2 3">
    <name type="scientific">Polarella glacialis</name>
    <name type="common">Dinoflagellate</name>
    <dbReference type="NCBI Taxonomy" id="89957"/>
    <lineage>
        <taxon>Eukaryota</taxon>
        <taxon>Sar</taxon>
        <taxon>Alveolata</taxon>
        <taxon>Dinophyceae</taxon>
        <taxon>Suessiales</taxon>
        <taxon>Suessiaceae</taxon>
        <taxon>Polarella</taxon>
    </lineage>
</organism>